<evidence type="ECO:0000313" key="2">
    <source>
        <dbReference type="EMBL" id="MDE4907294.1"/>
    </source>
</evidence>
<reference evidence="2" key="1">
    <citation type="submission" date="2022-01" db="EMBL/GenBank/DDBJ databases">
        <title>Draft genome of Methanogenium marinum DSM 15558.</title>
        <authorList>
            <person name="Chen S.-C."/>
            <person name="You Y.-T."/>
        </authorList>
    </citation>
    <scope>NUCLEOTIDE SEQUENCE</scope>
    <source>
        <strain evidence="2">DSM 15558</strain>
    </source>
</reference>
<dbReference type="Proteomes" id="UP001143747">
    <property type="component" value="Unassembled WGS sequence"/>
</dbReference>
<dbReference type="Pfam" id="PF02350">
    <property type="entry name" value="Epimerase_2"/>
    <property type="match status" value="1"/>
</dbReference>
<dbReference type="InterPro" id="IPR020004">
    <property type="entry name" value="UDP-GlcNAc_Epase"/>
</dbReference>
<dbReference type="EMBL" id="JAKELO010000002">
    <property type="protein sequence ID" value="MDE4907294.1"/>
    <property type="molecule type" value="Genomic_DNA"/>
</dbReference>
<dbReference type="CDD" id="cd03786">
    <property type="entry name" value="GTB_UDP-GlcNAc_2-Epimerase"/>
    <property type="match status" value="1"/>
</dbReference>
<dbReference type="PANTHER" id="PTHR43174">
    <property type="entry name" value="UDP-N-ACETYLGLUCOSAMINE 2-EPIMERASE"/>
    <property type="match status" value="1"/>
</dbReference>
<keyword evidence="2" id="KW-0378">Hydrolase</keyword>
<proteinExistence type="predicted"/>
<comment type="caution">
    <text evidence="2">The sequence shown here is derived from an EMBL/GenBank/DDBJ whole genome shotgun (WGS) entry which is preliminary data.</text>
</comment>
<dbReference type="InterPro" id="IPR003331">
    <property type="entry name" value="UDP_GlcNAc_Epimerase_2_dom"/>
</dbReference>
<evidence type="ECO:0000313" key="3">
    <source>
        <dbReference type="Proteomes" id="UP001143747"/>
    </source>
</evidence>
<keyword evidence="2" id="KW-0326">Glycosidase</keyword>
<dbReference type="NCBIfam" id="TIGR03568">
    <property type="entry name" value="NeuC_NnaA"/>
    <property type="match status" value="1"/>
</dbReference>
<sequence>MKRKILYISGTRADYGLMRSVLHQIHNHESLSLDIAVTGMHLMDEFGTTVDEIKKDGFNYHIVDVCYDDDTKESMVKFIGKFIQHLTPLVRTINPDIILVLGDRGEMLGGAIVGAYLSIPVAHIHGGEVTSTVDDLARHAITKLSQIHFPATEESAQRIHHMGEDPSQIFVVGAPGLDQILHEPLLLPEELEKKYHLNFSDKVLLVVQHSVTLETDQAPEQMRETLEAVSLFQYQTVIIYPNADAGGRGMIDVIKEYEDLPFIRTYKSIPHKDYLSLMQNTSVLIGNSSSGIIEAPSFGLPVINIGSRQEGRERGDNIVEAEYNRNSIVSAIKYVLNDQSFIYKVDLKINPYGDGCSGKKITNILNSVTINNQLLQKRK</sequence>
<dbReference type="GO" id="GO:0006047">
    <property type="term" value="P:UDP-N-acetylglucosamine metabolic process"/>
    <property type="evidence" value="ECO:0007669"/>
    <property type="project" value="InterPro"/>
</dbReference>
<dbReference type="SUPFAM" id="SSF53756">
    <property type="entry name" value="UDP-Glycosyltransferase/glycogen phosphorylase"/>
    <property type="match status" value="1"/>
</dbReference>
<organism evidence="2 3">
    <name type="scientific">Methanogenium marinum</name>
    <dbReference type="NCBI Taxonomy" id="348610"/>
    <lineage>
        <taxon>Archaea</taxon>
        <taxon>Methanobacteriati</taxon>
        <taxon>Methanobacteriota</taxon>
        <taxon>Stenosarchaea group</taxon>
        <taxon>Methanomicrobia</taxon>
        <taxon>Methanomicrobiales</taxon>
        <taxon>Methanomicrobiaceae</taxon>
        <taxon>Methanogenium</taxon>
    </lineage>
</organism>
<evidence type="ECO:0000259" key="1">
    <source>
        <dbReference type="Pfam" id="PF02350"/>
    </source>
</evidence>
<accession>A0A9Q4KRK9</accession>
<dbReference type="InterPro" id="IPR029767">
    <property type="entry name" value="WecB-like"/>
</dbReference>
<dbReference type="GO" id="GO:0004553">
    <property type="term" value="F:hydrolase activity, hydrolyzing O-glycosyl compounds"/>
    <property type="evidence" value="ECO:0007669"/>
    <property type="project" value="InterPro"/>
</dbReference>
<dbReference type="AlphaFoldDB" id="A0A9Q4KRK9"/>
<feature type="domain" description="UDP-N-acetylglucosamine 2-epimerase" evidence="1">
    <location>
        <begin position="24"/>
        <end position="365"/>
    </location>
</feature>
<gene>
    <name evidence="2" type="primary">neuC</name>
    <name evidence="2" type="ORF">L0665_01480</name>
</gene>
<dbReference type="Gene3D" id="3.40.50.2000">
    <property type="entry name" value="Glycogen Phosphorylase B"/>
    <property type="match status" value="2"/>
</dbReference>
<protein>
    <submittedName>
        <fullName evidence="2">UDP-N-acetylglucosamine 2-epimerase</fullName>
        <ecNumber evidence="2">3.2.1.183</ecNumber>
    </submittedName>
</protein>
<keyword evidence="3" id="KW-1185">Reference proteome</keyword>
<dbReference type="EC" id="3.2.1.183" evidence="2"/>
<dbReference type="RefSeq" id="WP_274923953.1">
    <property type="nucleotide sequence ID" value="NZ_JAKELO010000002.1"/>
</dbReference>
<dbReference type="PANTHER" id="PTHR43174:SF3">
    <property type="entry name" value="UDP-N-ACETYLGLUCOSAMINE 2-EPIMERASE"/>
    <property type="match status" value="1"/>
</dbReference>
<name>A0A9Q4KRK9_9EURY</name>